<dbReference type="SMART" id="SM00422">
    <property type="entry name" value="HTH_MERR"/>
    <property type="match status" value="1"/>
</dbReference>
<dbReference type="SUPFAM" id="SSF46955">
    <property type="entry name" value="Putative DNA-binding domain"/>
    <property type="match status" value="1"/>
</dbReference>
<dbReference type="Proteomes" id="UP000321685">
    <property type="component" value="Unassembled WGS sequence"/>
</dbReference>
<proteinExistence type="predicted"/>
<feature type="domain" description="HTH merR-type" evidence="2">
    <location>
        <begin position="6"/>
        <end position="75"/>
    </location>
</feature>
<evidence type="ECO:0000313" key="4">
    <source>
        <dbReference type="Proteomes" id="UP000321685"/>
    </source>
</evidence>
<dbReference type="Pfam" id="PF13411">
    <property type="entry name" value="MerR_1"/>
    <property type="match status" value="1"/>
</dbReference>
<dbReference type="InterPro" id="IPR009061">
    <property type="entry name" value="DNA-bd_dom_put_sf"/>
</dbReference>
<name>A0A511DJ69_9PSEU</name>
<dbReference type="InterPro" id="IPR000551">
    <property type="entry name" value="MerR-type_HTH_dom"/>
</dbReference>
<keyword evidence="4" id="KW-1185">Reference proteome</keyword>
<dbReference type="Gene3D" id="1.10.1660.10">
    <property type="match status" value="1"/>
</dbReference>
<evidence type="ECO:0000259" key="2">
    <source>
        <dbReference type="PROSITE" id="PS50937"/>
    </source>
</evidence>
<keyword evidence="1" id="KW-0238">DNA-binding</keyword>
<dbReference type="InterPro" id="IPR047057">
    <property type="entry name" value="MerR_fam"/>
</dbReference>
<dbReference type="GO" id="GO:0003700">
    <property type="term" value="F:DNA-binding transcription factor activity"/>
    <property type="evidence" value="ECO:0007669"/>
    <property type="project" value="InterPro"/>
</dbReference>
<gene>
    <name evidence="3" type="ORF">PSU4_38060</name>
</gene>
<reference evidence="3 4" key="1">
    <citation type="submission" date="2019-07" db="EMBL/GenBank/DDBJ databases">
        <title>Whole genome shotgun sequence of Pseudonocardia sulfidoxydans NBRC 16205.</title>
        <authorList>
            <person name="Hosoyama A."/>
            <person name="Uohara A."/>
            <person name="Ohji S."/>
            <person name="Ichikawa N."/>
        </authorList>
    </citation>
    <scope>NUCLEOTIDE SEQUENCE [LARGE SCALE GENOMIC DNA]</scope>
    <source>
        <strain evidence="3 4">NBRC 16205</strain>
    </source>
</reference>
<evidence type="ECO:0000256" key="1">
    <source>
        <dbReference type="ARBA" id="ARBA00023125"/>
    </source>
</evidence>
<protein>
    <submittedName>
        <fullName evidence="3">MerR family transcriptional regulator</fullName>
    </submittedName>
</protein>
<dbReference type="PANTHER" id="PTHR30204:SF93">
    <property type="entry name" value="HTH MERR-TYPE DOMAIN-CONTAINING PROTEIN"/>
    <property type="match status" value="1"/>
</dbReference>
<dbReference type="PRINTS" id="PR00040">
    <property type="entry name" value="HTHMERR"/>
</dbReference>
<dbReference type="PANTHER" id="PTHR30204">
    <property type="entry name" value="REDOX-CYCLING DRUG-SENSING TRANSCRIPTIONAL ACTIVATOR SOXR"/>
    <property type="match status" value="1"/>
</dbReference>
<dbReference type="AlphaFoldDB" id="A0A511DJ69"/>
<sequence length="139" mass="15197">MREGRVLQIGEVAGRVGLSLRTIRHWDEVGLVVPSARSVGGFRLYTDADVERLQLVKSLKPLNLTLDQIRDLVQLMDTARAGVHGPDDDRAAEVRSRLALYRAAAEARIEALGAQLHGLQSLARDLKALSAPEPAGRTR</sequence>
<evidence type="ECO:0000313" key="3">
    <source>
        <dbReference type="EMBL" id="GEL24852.1"/>
    </source>
</evidence>
<dbReference type="PROSITE" id="PS00552">
    <property type="entry name" value="HTH_MERR_1"/>
    <property type="match status" value="1"/>
</dbReference>
<accession>A0A511DJ69</accession>
<comment type="caution">
    <text evidence="3">The sequence shown here is derived from an EMBL/GenBank/DDBJ whole genome shotgun (WGS) entry which is preliminary data.</text>
</comment>
<dbReference type="GO" id="GO:0003677">
    <property type="term" value="F:DNA binding"/>
    <property type="evidence" value="ECO:0007669"/>
    <property type="project" value="UniProtKB-KW"/>
</dbReference>
<dbReference type="EMBL" id="BJVJ01000041">
    <property type="protein sequence ID" value="GEL24852.1"/>
    <property type="molecule type" value="Genomic_DNA"/>
</dbReference>
<dbReference type="PROSITE" id="PS50937">
    <property type="entry name" value="HTH_MERR_2"/>
    <property type="match status" value="1"/>
</dbReference>
<organism evidence="3 4">
    <name type="scientific">Pseudonocardia sulfidoxydans NBRC 16205</name>
    <dbReference type="NCBI Taxonomy" id="1223511"/>
    <lineage>
        <taxon>Bacteria</taxon>
        <taxon>Bacillati</taxon>
        <taxon>Actinomycetota</taxon>
        <taxon>Actinomycetes</taxon>
        <taxon>Pseudonocardiales</taxon>
        <taxon>Pseudonocardiaceae</taxon>
        <taxon>Pseudonocardia</taxon>
    </lineage>
</organism>
<dbReference type="CDD" id="cd00592">
    <property type="entry name" value="HTH_MerR-like"/>
    <property type="match status" value="1"/>
</dbReference>